<reference evidence="2" key="2">
    <citation type="journal article" name="BMC Genomics">
        <title>New genome assemblies reveal patterns of domestication and adaptation across Brettanomyces (Dekkera) species.</title>
        <authorList>
            <person name="Roach M.J."/>
            <person name="Borneman A.R."/>
        </authorList>
    </citation>
    <scope>NUCLEOTIDE SEQUENCE</scope>
    <source>
        <strain evidence="2">UCD 2041</strain>
    </source>
</reference>
<evidence type="ECO:0000313" key="2">
    <source>
        <dbReference type="EMBL" id="QOU22420.1"/>
    </source>
</evidence>
<dbReference type="KEGG" id="bbrx:BRETT_002600"/>
<dbReference type="GeneID" id="64574524"/>
<dbReference type="OrthoDB" id="2735536at2759"/>
<dbReference type="AlphaFoldDB" id="A0A871RKN8"/>
<accession>A0A871RKN8</accession>
<dbReference type="GO" id="GO:0003735">
    <property type="term" value="F:structural constituent of ribosome"/>
    <property type="evidence" value="ECO:0007669"/>
    <property type="project" value="TreeGrafter"/>
</dbReference>
<dbReference type="GO" id="GO:0070124">
    <property type="term" value="P:mitochondrial translational initiation"/>
    <property type="evidence" value="ECO:0007669"/>
    <property type="project" value="TreeGrafter"/>
</dbReference>
<protein>
    <submittedName>
        <fullName evidence="2">Uncharacterized protein</fullName>
    </submittedName>
</protein>
<sequence length="366" mass="40974">MSKTIGVAEKFATLFKNSKIAQLPKHLGNKDVDFQKAYPTHQIIEALPSSFSRRDFGLKVRLPKKLKSRRIIINDIDNKYGLPDFNTLNGFYWKKLRFQEMDIPVEVKGLENNGVSSPLFPGASVDADESKKPISMALHINKQSLNSKKFKKEVKPSLEKLRKPFSRWLAQKHPESLEKPDLSDEISEFVVENTRDSTSKMHLPSSYKSQLSGTAGLSYKLKGRLYQTPNGAESVKVFPGRLLQSKMTGYHFGLGGFVGHSSASQSQVKYLSKISELSKPIVGSDKFSRELKIPLVPKHAYINPMNKKLELHVDPVRSNKRYGGNNRTSLSSIKNSISPRSSIAGNDKETSVLNSLLGLLETVDNK</sequence>
<organism evidence="2 3">
    <name type="scientific">Dekkera bruxellensis</name>
    <name type="common">Brettanomyces custersii</name>
    <dbReference type="NCBI Taxonomy" id="5007"/>
    <lineage>
        <taxon>Eukaryota</taxon>
        <taxon>Fungi</taxon>
        <taxon>Dikarya</taxon>
        <taxon>Ascomycota</taxon>
        <taxon>Saccharomycotina</taxon>
        <taxon>Pichiomycetes</taxon>
        <taxon>Pichiales</taxon>
        <taxon>Pichiaceae</taxon>
        <taxon>Brettanomyces</taxon>
    </lineage>
</organism>
<reference evidence="2" key="1">
    <citation type="submission" date="2020-10" db="EMBL/GenBank/DDBJ databases">
        <authorList>
            <person name="Palmer J.M."/>
        </authorList>
    </citation>
    <scope>NUCLEOTIDE SEQUENCE</scope>
    <source>
        <strain evidence="2">UCD 2041</strain>
    </source>
</reference>
<dbReference type="Pfam" id="PF11709">
    <property type="entry name" value="Mit_ribos_Mrp51"/>
    <property type="match status" value="2"/>
</dbReference>
<feature type="compositionally biased region" description="Low complexity" evidence="1">
    <location>
        <begin position="329"/>
        <end position="343"/>
    </location>
</feature>
<dbReference type="EMBL" id="CP063137">
    <property type="protein sequence ID" value="QOU22420.1"/>
    <property type="molecule type" value="Genomic_DNA"/>
</dbReference>
<dbReference type="PANTHER" id="PTHR28058">
    <property type="entry name" value="37S RIBOSOMAL PROTEIN MRP51, MITOCHONDRIAL"/>
    <property type="match status" value="1"/>
</dbReference>
<dbReference type="Proteomes" id="UP000663131">
    <property type="component" value="Chromosome 9"/>
</dbReference>
<dbReference type="GO" id="GO:0005763">
    <property type="term" value="C:mitochondrial small ribosomal subunit"/>
    <property type="evidence" value="ECO:0007669"/>
    <property type="project" value="TreeGrafter"/>
</dbReference>
<evidence type="ECO:0000256" key="1">
    <source>
        <dbReference type="SAM" id="MobiDB-lite"/>
    </source>
</evidence>
<proteinExistence type="predicted"/>
<name>A0A871RKN8_DEKBR</name>
<dbReference type="PANTHER" id="PTHR28058:SF1">
    <property type="entry name" value="SMALL RIBOSOMAL SUBUNIT PROTEIN BS1M"/>
    <property type="match status" value="1"/>
</dbReference>
<evidence type="ECO:0000313" key="3">
    <source>
        <dbReference type="Proteomes" id="UP000663131"/>
    </source>
</evidence>
<dbReference type="RefSeq" id="XP_041138913.1">
    <property type="nucleotide sequence ID" value="XM_041281122.1"/>
</dbReference>
<gene>
    <name evidence="2" type="ORF">BRETT_002600</name>
</gene>
<feature type="region of interest" description="Disordered" evidence="1">
    <location>
        <begin position="318"/>
        <end position="345"/>
    </location>
</feature>
<dbReference type="InterPro" id="IPR016712">
    <property type="entry name" value="Rbsml_bS1m-like"/>
</dbReference>